<accession>A0A3P4B1W9</accession>
<dbReference type="NCBIfam" id="TIGR00453">
    <property type="entry name" value="ispD"/>
    <property type="match status" value="1"/>
</dbReference>
<evidence type="ECO:0000256" key="4">
    <source>
        <dbReference type="ARBA" id="ARBA00022679"/>
    </source>
</evidence>
<dbReference type="CDD" id="cd02516">
    <property type="entry name" value="CDP-ME_synthetase"/>
    <property type="match status" value="1"/>
</dbReference>
<name>A0A3P4B1W9_9BURK</name>
<dbReference type="PANTHER" id="PTHR32125:SF4">
    <property type="entry name" value="2-C-METHYL-D-ERYTHRITOL 4-PHOSPHATE CYTIDYLYLTRANSFERASE, CHLOROPLASTIC"/>
    <property type="match status" value="1"/>
</dbReference>
<dbReference type="RefSeq" id="WP_124079801.1">
    <property type="nucleotide sequence ID" value="NZ_UWPJ01000018.1"/>
</dbReference>
<dbReference type="InterPro" id="IPR050088">
    <property type="entry name" value="IspD/TarI_cytidylyltransf_bact"/>
</dbReference>
<comment type="similarity">
    <text evidence="3 7">Belongs to the IspD/TarI cytidylyltransferase family. IspD subfamily.</text>
</comment>
<dbReference type="HAMAP" id="MF_00108">
    <property type="entry name" value="IspD"/>
    <property type="match status" value="1"/>
</dbReference>
<keyword evidence="4 7" id="KW-0808">Transferase</keyword>
<dbReference type="FunFam" id="3.90.550.10:FF:000003">
    <property type="entry name" value="2-C-methyl-D-erythritol 4-phosphate cytidylyltransferase"/>
    <property type="match status" value="1"/>
</dbReference>
<feature type="site" description="Transition state stabilizer" evidence="7">
    <location>
        <position position="34"/>
    </location>
</feature>
<evidence type="ECO:0000256" key="7">
    <source>
        <dbReference type="HAMAP-Rule" id="MF_00108"/>
    </source>
</evidence>
<evidence type="ECO:0000256" key="3">
    <source>
        <dbReference type="ARBA" id="ARBA00009789"/>
    </source>
</evidence>
<feature type="site" description="Transition state stabilizer" evidence="7">
    <location>
        <position position="19"/>
    </location>
</feature>
<dbReference type="InterPro" id="IPR001228">
    <property type="entry name" value="IspD"/>
</dbReference>
<comment type="pathway">
    <text evidence="2 7">Isoprenoid biosynthesis; isopentenyl diphosphate biosynthesis via DXP pathway; isopentenyl diphosphate from 1-deoxy-D-xylulose 5-phosphate: step 2/6.</text>
</comment>
<dbReference type="GO" id="GO:0050518">
    <property type="term" value="F:2-C-methyl-D-erythritol 4-phosphate cytidylyltransferase activity"/>
    <property type="evidence" value="ECO:0007669"/>
    <property type="project" value="UniProtKB-UniRule"/>
</dbReference>
<dbReference type="EMBL" id="UWPJ01000018">
    <property type="protein sequence ID" value="VCU70289.1"/>
    <property type="molecule type" value="Genomic_DNA"/>
</dbReference>
<dbReference type="InterPro" id="IPR018294">
    <property type="entry name" value="ISPD_synthase_CS"/>
</dbReference>
<evidence type="ECO:0000256" key="6">
    <source>
        <dbReference type="ARBA" id="ARBA00023229"/>
    </source>
</evidence>
<dbReference type="GO" id="GO:0019288">
    <property type="term" value="P:isopentenyl diphosphate biosynthetic process, methylerythritol 4-phosphate pathway"/>
    <property type="evidence" value="ECO:0007669"/>
    <property type="project" value="UniProtKB-UniRule"/>
</dbReference>
<gene>
    <name evidence="7 8" type="primary">ispD</name>
    <name evidence="8" type="ORF">PIGHUM_02358</name>
</gene>
<keyword evidence="6 7" id="KW-0414">Isoprene biosynthesis</keyword>
<proteinExistence type="inferred from homology"/>
<dbReference type="Gene3D" id="3.90.550.10">
    <property type="entry name" value="Spore Coat Polysaccharide Biosynthesis Protein SpsA, Chain A"/>
    <property type="match status" value="1"/>
</dbReference>
<comment type="function">
    <text evidence="7">Catalyzes the formation of 4-diphosphocytidyl-2-C-methyl-D-erythritol from CTP and 2-C-methyl-D-erythritol 4-phosphate (MEP).</text>
</comment>
<reference evidence="8 9" key="1">
    <citation type="submission" date="2018-10" db="EMBL/GenBank/DDBJ databases">
        <authorList>
            <person name="Criscuolo A."/>
        </authorList>
    </citation>
    <scope>NUCLEOTIDE SEQUENCE [LARGE SCALE GENOMIC DNA]</scope>
    <source>
        <strain evidence="8">DnA1</strain>
    </source>
</reference>
<evidence type="ECO:0000256" key="2">
    <source>
        <dbReference type="ARBA" id="ARBA00004787"/>
    </source>
</evidence>
<dbReference type="PANTHER" id="PTHR32125">
    <property type="entry name" value="2-C-METHYL-D-ERYTHRITOL 4-PHOSPHATE CYTIDYLYLTRANSFERASE, CHLOROPLASTIC"/>
    <property type="match status" value="1"/>
</dbReference>
<comment type="catalytic activity">
    <reaction evidence="1 7">
        <text>2-C-methyl-D-erythritol 4-phosphate + CTP + H(+) = 4-CDP-2-C-methyl-D-erythritol + diphosphate</text>
        <dbReference type="Rhea" id="RHEA:13429"/>
        <dbReference type="ChEBI" id="CHEBI:15378"/>
        <dbReference type="ChEBI" id="CHEBI:33019"/>
        <dbReference type="ChEBI" id="CHEBI:37563"/>
        <dbReference type="ChEBI" id="CHEBI:57823"/>
        <dbReference type="ChEBI" id="CHEBI:58262"/>
        <dbReference type="EC" id="2.7.7.60"/>
    </reaction>
</comment>
<dbReference type="InterPro" id="IPR029044">
    <property type="entry name" value="Nucleotide-diphossugar_trans"/>
</dbReference>
<feature type="site" description="Positions MEP for the nucleophilic attack" evidence="7">
    <location>
        <position position="223"/>
    </location>
</feature>
<dbReference type="PROSITE" id="PS01295">
    <property type="entry name" value="ISPD"/>
    <property type="match status" value="1"/>
</dbReference>
<dbReference type="EC" id="2.7.7.60" evidence="7"/>
<dbReference type="InterPro" id="IPR034683">
    <property type="entry name" value="IspD/TarI"/>
</dbReference>
<evidence type="ECO:0000313" key="8">
    <source>
        <dbReference type="EMBL" id="VCU70289.1"/>
    </source>
</evidence>
<protein>
    <recommendedName>
        <fullName evidence="7">2-C-methyl-D-erythritol 4-phosphate cytidylyltransferase</fullName>
        <ecNumber evidence="7">2.7.7.60</ecNumber>
    </recommendedName>
    <alternativeName>
        <fullName evidence="7">4-diphosphocytidyl-2C-methyl-D-erythritol synthase</fullName>
    </alternativeName>
    <alternativeName>
        <fullName evidence="7">MEP cytidylyltransferase</fullName>
        <shortName evidence="7">MCT</shortName>
    </alternativeName>
</protein>
<feature type="site" description="Positions MEP for the nucleophilic attack" evidence="7">
    <location>
        <position position="167"/>
    </location>
</feature>
<evidence type="ECO:0000313" key="9">
    <source>
        <dbReference type="Proteomes" id="UP000277294"/>
    </source>
</evidence>
<evidence type="ECO:0000256" key="5">
    <source>
        <dbReference type="ARBA" id="ARBA00022695"/>
    </source>
</evidence>
<keyword evidence="5 7" id="KW-0548">Nucleotidyltransferase</keyword>
<dbReference type="SUPFAM" id="SSF53448">
    <property type="entry name" value="Nucleotide-diphospho-sugar transferases"/>
    <property type="match status" value="1"/>
</dbReference>
<dbReference type="AlphaFoldDB" id="A0A3P4B1W9"/>
<sequence length="240" mass="24873">MKTSRRIIAIVPAAGVGARAAGPGAPDGQPLRPKQYRHIAGQPMLRHAVQALLADARVEQVVVAVSAEDPWAQAALAGLERVSCLACGGATRAETVANALARCGAEADDWVLVHDAARPGLPAPVLAALIDACAGDDTGGLVAMPVADTIKAQAGGPAPRVARTVPRDGLWQAQTPQMFRAALLRKALAHAQVRGLDITDEAGAVEALGLSPRLVPGSLANFKVTWPQDFALIEQLLNRP</sequence>
<evidence type="ECO:0000256" key="1">
    <source>
        <dbReference type="ARBA" id="ARBA00001282"/>
    </source>
</evidence>
<organism evidence="8 9">
    <name type="scientific">Pigmentiphaga humi</name>
    <dbReference type="NCBI Taxonomy" id="2478468"/>
    <lineage>
        <taxon>Bacteria</taxon>
        <taxon>Pseudomonadati</taxon>
        <taxon>Pseudomonadota</taxon>
        <taxon>Betaproteobacteria</taxon>
        <taxon>Burkholderiales</taxon>
        <taxon>Alcaligenaceae</taxon>
        <taxon>Pigmentiphaga</taxon>
    </lineage>
</organism>
<dbReference type="UniPathway" id="UPA00056">
    <property type="reaction ID" value="UER00093"/>
</dbReference>
<dbReference type="Proteomes" id="UP000277294">
    <property type="component" value="Unassembled WGS sequence"/>
</dbReference>
<keyword evidence="9" id="KW-1185">Reference proteome</keyword>
<dbReference type="OrthoDB" id="9806837at2"/>
<dbReference type="Pfam" id="PF01128">
    <property type="entry name" value="IspD"/>
    <property type="match status" value="1"/>
</dbReference>